<dbReference type="PANTHER" id="PTHR30143:SF0">
    <property type="entry name" value="2-KETO-4-PENTENOATE HYDRATASE"/>
    <property type="match status" value="1"/>
</dbReference>
<dbReference type="EMBL" id="JBHRYC010000026">
    <property type="protein sequence ID" value="MFC3636924.1"/>
    <property type="molecule type" value="Genomic_DNA"/>
</dbReference>
<evidence type="ECO:0000313" key="4">
    <source>
        <dbReference type="Proteomes" id="UP001595704"/>
    </source>
</evidence>
<dbReference type="InterPro" id="IPR050772">
    <property type="entry name" value="Hydratase-Decarb/MhpD_sf"/>
</dbReference>
<evidence type="ECO:0000259" key="2">
    <source>
        <dbReference type="Pfam" id="PF01557"/>
    </source>
</evidence>
<gene>
    <name evidence="3" type="ORF">ACFONL_05930</name>
</gene>
<evidence type="ECO:0000313" key="3">
    <source>
        <dbReference type="EMBL" id="MFC3636924.1"/>
    </source>
</evidence>
<dbReference type="Gene3D" id="3.90.850.10">
    <property type="entry name" value="Fumarylacetoacetase-like, C-terminal domain"/>
    <property type="match status" value="1"/>
</dbReference>
<name>A0ABV7UEW4_9HYPH</name>
<feature type="domain" description="Fumarylacetoacetase-like C-terminal" evidence="2">
    <location>
        <begin position="81"/>
        <end position="230"/>
    </location>
</feature>
<comment type="caution">
    <text evidence="3">The sequence shown here is derived from an EMBL/GenBank/DDBJ whole genome shotgun (WGS) entry which is preliminary data.</text>
</comment>
<keyword evidence="4" id="KW-1185">Reference proteome</keyword>
<dbReference type="PANTHER" id="PTHR30143">
    <property type="entry name" value="ACID HYDRATASE"/>
    <property type="match status" value="1"/>
</dbReference>
<reference evidence="4" key="1">
    <citation type="journal article" date="2019" name="Int. J. Syst. Evol. Microbiol.">
        <title>The Global Catalogue of Microorganisms (GCM) 10K type strain sequencing project: providing services to taxonomists for standard genome sequencing and annotation.</title>
        <authorList>
            <consortium name="The Broad Institute Genomics Platform"/>
            <consortium name="The Broad Institute Genome Sequencing Center for Infectious Disease"/>
            <person name="Wu L."/>
            <person name="Ma J."/>
        </authorList>
    </citation>
    <scope>NUCLEOTIDE SEQUENCE [LARGE SCALE GENOMIC DNA]</scope>
    <source>
        <strain evidence="4">KCTC 42282</strain>
    </source>
</reference>
<dbReference type="RefSeq" id="WP_191318143.1">
    <property type="nucleotide sequence ID" value="NZ_BNCG01000002.1"/>
</dbReference>
<organism evidence="3 4">
    <name type="scientific">Camelimonas fluminis</name>
    <dbReference type="NCBI Taxonomy" id="1576911"/>
    <lineage>
        <taxon>Bacteria</taxon>
        <taxon>Pseudomonadati</taxon>
        <taxon>Pseudomonadota</taxon>
        <taxon>Alphaproteobacteria</taxon>
        <taxon>Hyphomicrobiales</taxon>
        <taxon>Chelatococcaceae</taxon>
        <taxon>Camelimonas</taxon>
    </lineage>
</organism>
<protein>
    <submittedName>
        <fullName evidence="3">2-keto-4-pentenoate hydratase</fullName>
    </submittedName>
</protein>
<accession>A0ABV7UEW4</accession>
<dbReference type="Proteomes" id="UP001595704">
    <property type="component" value="Unassembled WGS sequence"/>
</dbReference>
<sequence length="266" mass="27374">MTALVDELVGAWRSGVPLDLAEKSVATPQTLDEAYVAQVEHLARRIAISGGAQTGYKLGATSTATMKALGFAEPFHGPILSAWTHASPATLRRGDFFVCAIELEVGFRIGADILDPQIDAAALRDSIAQVFPTLEVADSRFRQKQRPGPEAIVADLGNAGALVIGAPVANWRALDLEAMAVTLMADGEAVASGSGALVVDGPLGQLLRFARSRAAMGAPLKAGDIVSSGSCIPPWPAPVGPAPAGAGRLTLLGHLQGLGEVSLTLT</sequence>
<dbReference type="InterPro" id="IPR036663">
    <property type="entry name" value="Fumarylacetoacetase_C_sf"/>
</dbReference>
<evidence type="ECO:0000256" key="1">
    <source>
        <dbReference type="ARBA" id="ARBA00023239"/>
    </source>
</evidence>
<proteinExistence type="predicted"/>
<dbReference type="InterPro" id="IPR011234">
    <property type="entry name" value="Fumarylacetoacetase-like_C"/>
</dbReference>
<dbReference type="Pfam" id="PF01557">
    <property type="entry name" value="FAA_hydrolase"/>
    <property type="match status" value="1"/>
</dbReference>
<dbReference type="SUPFAM" id="SSF56529">
    <property type="entry name" value="FAH"/>
    <property type="match status" value="1"/>
</dbReference>
<keyword evidence="1" id="KW-0456">Lyase</keyword>